<evidence type="ECO:0000313" key="1">
    <source>
        <dbReference type="EMBL" id="PMB72009.1"/>
    </source>
</evidence>
<proteinExistence type="predicted"/>
<dbReference type="AlphaFoldDB" id="A0A2N6NXK8"/>
<protein>
    <submittedName>
        <fullName evidence="1">Uncharacterized protein</fullName>
    </submittedName>
</protein>
<comment type="caution">
    <text evidence="1">The sequence shown here is derived from an EMBL/GenBank/DDBJ whole genome shotgun (WGS) entry which is preliminary data.</text>
</comment>
<name>A0A2N6NXK8_BEABA</name>
<accession>A0A2N6NXK8</accession>
<evidence type="ECO:0000313" key="2">
    <source>
        <dbReference type="Proteomes" id="UP000235728"/>
    </source>
</evidence>
<dbReference type="EMBL" id="MRVG01000002">
    <property type="protein sequence ID" value="PMB72009.1"/>
    <property type="molecule type" value="Genomic_DNA"/>
</dbReference>
<organism evidence="1 2">
    <name type="scientific">Beauveria bassiana</name>
    <name type="common">White muscardine disease fungus</name>
    <name type="synonym">Tritirachium shiotae</name>
    <dbReference type="NCBI Taxonomy" id="176275"/>
    <lineage>
        <taxon>Eukaryota</taxon>
        <taxon>Fungi</taxon>
        <taxon>Dikarya</taxon>
        <taxon>Ascomycota</taxon>
        <taxon>Pezizomycotina</taxon>
        <taxon>Sordariomycetes</taxon>
        <taxon>Hypocreomycetidae</taxon>
        <taxon>Hypocreales</taxon>
        <taxon>Cordycipitaceae</taxon>
        <taxon>Beauveria</taxon>
    </lineage>
</organism>
<gene>
    <name evidence="1" type="ORF">BM221_002108</name>
</gene>
<dbReference type="Proteomes" id="UP000235728">
    <property type="component" value="Unassembled WGS sequence"/>
</dbReference>
<reference evidence="1 2" key="1">
    <citation type="journal article" date="2016" name="Appl. Microbiol. Biotechnol.">
        <title>Characterization of T-DNA insertion mutants with decreased virulence in the entomopathogenic fungus Beauveria bassiana JEF-007.</title>
        <authorList>
            <person name="Kim S."/>
            <person name="Lee S.J."/>
            <person name="Nai Y.S."/>
            <person name="Yu J.S."/>
            <person name="Lee M.R."/>
            <person name="Yang Y.T."/>
            <person name="Kim J.S."/>
        </authorList>
    </citation>
    <scope>NUCLEOTIDE SEQUENCE [LARGE SCALE GENOMIC DNA]</scope>
    <source>
        <strain evidence="1 2">JEF-007</strain>
    </source>
</reference>
<sequence length="118" mass="13166">MRPQLLVRRVVAPKVTAGCERAERNLDPSQRRAKGAHLGAVPVTNAREPARAGVDMDIVFEQINVVGHKRPSGVEERGELGDEFVEMGVEMGWQCQAEAQELRGVLVQHRQRICRKSD</sequence>